<evidence type="ECO:0000259" key="11">
    <source>
        <dbReference type="PROSITE" id="PS51278"/>
    </source>
</evidence>
<keyword evidence="9" id="KW-0028">Amino-acid biosynthesis</keyword>
<dbReference type="EC" id="6.3.5.4" evidence="3"/>
<dbReference type="Proteomes" id="UP000027936">
    <property type="component" value="Unassembled WGS sequence"/>
</dbReference>
<dbReference type="InterPro" id="IPR029055">
    <property type="entry name" value="Ntn_hydrolases_N"/>
</dbReference>
<organism evidence="12 13">
    <name type="scientific">Schinkia azotoformans MEV2011</name>
    <dbReference type="NCBI Taxonomy" id="1348973"/>
    <lineage>
        <taxon>Bacteria</taxon>
        <taxon>Bacillati</taxon>
        <taxon>Bacillota</taxon>
        <taxon>Bacilli</taxon>
        <taxon>Bacillales</taxon>
        <taxon>Bacillaceae</taxon>
        <taxon>Calidifontibacillus/Schinkia group</taxon>
        <taxon>Schinkia</taxon>
    </lineage>
</organism>
<dbReference type="GO" id="GO:0004066">
    <property type="term" value="F:asparagine synthase (glutamine-hydrolyzing) activity"/>
    <property type="evidence" value="ECO:0007669"/>
    <property type="project" value="UniProtKB-EC"/>
</dbReference>
<dbReference type="SUPFAM" id="SSF52402">
    <property type="entry name" value="Adenine nucleotide alpha hydrolases-like"/>
    <property type="match status" value="1"/>
</dbReference>
<dbReference type="PANTHER" id="PTHR43284:SF1">
    <property type="entry name" value="ASPARAGINE SYNTHETASE"/>
    <property type="match status" value="1"/>
</dbReference>
<evidence type="ECO:0000256" key="9">
    <source>
        <dbReference type="PIRSR" id="PIRSR001589-1"/>
    </source>
</evidence>
<dbReference type="OrthoDB" id="9763290at2"/>
<dbReference type="EMBL" id="JJRY01000005">
    <property type="protein sequence ID" value="KEF38846.1"/>
    <property type="molecule type" value="Genomic_DNA"/>
</dbReference>
<dbReference type="InterPro" id="IPR001962">
    <property type="entry name" value="Asn_synthase"/>
</dbReference>
<dbReference type="SUPFAM" id="SSF56235">
    <property type="entry name" value="N-terminal nucleophile aminohydrolases (Ntn hydrolases)"/>
    <property type="match status" value="1"/>
</dbReference>
<dbReference type="PROSITE" id="PS51278">
    <property type="entry name" value="GATASE_TYPE_2"/>
    <property type="match status" value="1"/>
</dbReference>
<evidence type="ECO:0000256" key="10">
    <source>
        <dbReference type="PIRSR" id="PIRSR001589-2"/>
    </source>
</evidence>
<protein>
    <recommendedName>
        <fullName evidence="3">asparagine synthase (glutamine-hydrolyzing)</fullName>
        <ecNumber evidence="3">6.3.5.4</ecNumber>
    </recommendedName>
</protein>
<sequence length="629" mass="72321">MCGIYGIIRANRDVYEKELTLMGKKLAHRGPDDEGKYLQGGVGLGHKRLSIIDVSNGKQPMTNEDGSVWIVFNGCVYNYLEIRQELIQKGHKMKTYSDTEVIIHAYEEFGKDCVHRFNGMFSFVIWDTNKQEVFAARDRFGVKPFYYTISETEFVFASEIKAILEYNPSLRQVNEKGMKDYMVFQYTLGNKTLFKEITKLEPGHHMTIKLNDTLQYNVEQYWDFNFDYDMYHTEDYFVDKVRFLLEDAVKIRLRSDVPLGSHLSGGLDSSTVACFAASLLDGIELQTFTGGFKESKDYDETHYAKLVSDEIGAENHVIYPTASDFAKSIHEIIYYLDEPGAGPGVFPQYMVSKLARENVTVVLGGQGGDEIFGGYARYLVAYLEESLKGAIMETADRSQFVATLSSIIPNLNLLQSYQPMLQHFFKDGLFGPQDERYFRLVDRSEGMKGIFHQDLFQQANHGYSVFNEFQTIFNKSNAQSYLDKMLYFDVKASLPALLHVEDRTSMAAGLESRLPLLDYRLIELVAQIPPVIKFQGGKSKNILKKAVRNHVPDEIINRKDKMGFPVPLNEWYHSELNGFIKEILLDDRAKNRGLYNINEVEKTLNQQSKFSRVMWGMLCLELWFREFID</sequence>
<comment type="pathway">
    <text evidence="1">Amino-acid biosynthesis; L-asparagine biosynthesis; L-asparagine from L-aspartate (L-Gln route): step 1/1.</text>
</comment>
<evidence type="ECO:0000256" key="3">
    <source>
        <dbReference type="ARBA" id="ARBA00012737"/>
    </source>
</evidence>
<dbReference type="InterPro" id="IPR017932">
    <property type="entry name" value="GATase_2_dom"/>
</dbReference>
<dbReference type="Pfam" id="PF00733">
    <property type="entry name" value="Asn_synthase"/>
    <property type="match status" value="1"/>
</dbReference>
<dbReference type="GO" id="GO:0006529">
    <property type="term" value="P:asparagine biosynthetic process"/>
    <property type="evidence" value="ECO:0007669"/>
    <property type="project" value="UniProtKB-KW"/>
</dbReference>
<keyword evidence="5 10" id="KW-0067">ATP-binding</keyword>
<proteinExistence type="inferred from homology"/>
<evidence type="ECO:0000313" key="12">
    <source>
        <dbReference type="EMBL" id="KEF38846.1"/>
    </source>
</evidence>
<gene>
    <name evidence="12" type="ORF">M670_01661</name>
</gene>
<comment type="catalytic activity">
    <reaction evidence="8">
        <text>L-aspartate + L-glutamine + ATP + H2O = L-asparagine + L-glutamate + AMP + diphosphate + H(+)</text>
        <dbReference type="Rhea" id="RHEA:12228"/>
        <dbReference type="ChEBI" id="CHEBI:15377"/>
        <dbReference type="ChEBI" id="CHEBI:15378"/>
        <dbReference type="ChEBI" id="CHEBI:29985"/>
        <dbReference type="ChEBI" id="CHEBI:29991"/>
        <dbReference type="ChEBI" id="CHEBI:30616"/>
        <dbReference type="ChEBI" id="CHEBI:33019"/>
        <dbReference type="ChEBI" id="CHEBI:58048"/>
        <dbReference type="ChEBI" id="CHEBI:58359"/>
        <dbReference type="ChEBI" id="CHEBI:456215"/>
        <dbReference type="EC" id="6.3.5.4"/>
    </reaction>
</comment>
<feature type="domain" description="Glutamine amidotransferase type-2" evidence="11">
    <location>
        <begin position="2"/>
        <end position="211"/>
    </location>
</feature>
<feature type="active site" description="For GATase activity" evidence="9">
    <location>
        <position position="2"/>
    </location>
</feature>
<dbReference type="PATRIC" id="fig|1348973.3.peg.1622"/>
<keyword evidence="7 9" id="KW-0315">Glutamine amidotransferase</keyword>
<dbReference type="InterPro" id="IPR014729">
    <property type="entry name" value="Rossmann-like_a/b/a_fold"/>
</dbReference>
<dbReference type="NCBIfam" id="TIGR01536">
    <property type="entry name" value="asn_synth_AEB"/>
    <property type="match status" value="1"/>
</dbReference>
<dbReference type="InterPro" id="IPR033738">
    <property type="entry name" value="AsnB_N"/>
</dbReference>
<evidence type="ECO:0000313" key="13">
    <source>
        <dbReference type="Proteomes" id="UP000027936"/>
    </source>
</evidence>
<dbReference type="GO" id="GO:0005524">
    <property type="term" value="F:ATP binding"/>
    <property type="evidence" value="ECO:0007669"/>
    <property type="project" value="UniProtKB-KW"/>
</dbReference>
<comment type="similarity">
    <text evidence="2">Belongs to the asparagine synthetase family.</text>
</comment>
<dbReference type="AlphaFoldDB" id="A0A072NN01"/>
<name>A0A072NN01_SCHAZ</name>
<evidence type="ECO:0000256" key="1">
    <source>
        <dbReference type="ARBA" id="ARBA00005187"/>
    </source>
</evidence>
<evidence type="ECO:0000256" key="6">
    <source>
        <dbReference type="ARBA" id="ARBA00022888"/>
    </source>
</evidence>
<keyword evidence="12" id="KW-0436">Ligase</keyword>
<dbReference type="RefSeq" id="WP_035194814.1">
    <property type="nucleotide sequence ID" value="NZ_JJRY01000005.1"/>
</dbReference>
<dbReference type="PIRSF" id="PIRSF001589">
    <property type="entry name" value="Asn_synthetase_glu-h"/>
    <property type="match status" value="1"/>
</dbReference>
<dbReference type="InterPro" id="IPR051786">
    <property type="entry name" value="ASN_synthetase/amidase"/>
</dbReference>
<dbReference type="GO" id="GO:0005829">
    <property type="term" value="C:cytosol"/>
    <property type="evidence" value="ECO:0007669"/>
    <property type="project" value="TreeGrafter"/>
</dbReference>
<dbReference type="CDD" id="cd01991">
    <property type="entry name" value="Asn_synthase_B_C"/>
    <property type="match status" value="1"/>
</dbReference>
<dbReference type="Gene3D" id="3.40.50.620">
    <property type="entry name" value="HUPs"/>
    <property type="match status" value="2"/>
</dbReference>
<evidence type="ECO:0000256" key="8">
    <source>
        <dbReference type="ARBA" id="ARBA00048741"/>
    </source>
</evidence>
<dbReference type="InterPro" id="IPR006426">
    <property type="entry name" value="Asn_synth_AEB"/>
</dbReference>
<evidence type="ECO:0000256" key="7">
    <source>
        <dbReference type="ARBA" id="ARBA00022962"/>
    </source>
</evidence>
<reference evidence="12 13" key="1">
    <citation type="submission" date="2014-04" db="EMBL/GenBank/DDBJ databases">
        <title>Draft genome sequence of Bacillus azotoformans MEV2011, a (co-) denitrifying strain unable to grow in the presence of oxygen.</title>
        <authorList>
            <person name="Nielsen M."/>
            <person name="Schreiber L."/>
            <person name="Finster K."/>
            <person name="Schramm A."/>
        </authorList>
    </citation>
    <scope>NUCLEOTIDE SEQUENCE [LARGE SCALE GENOMIC DNA]</scope>
    <source>
        <strain evidence="12 13">MEV2011</strain>
    </source>
</reference>
<evidence type="ECO:0000256" key="4">
    <source>
        <dbReference type="ARBA" id="ARBA00022741"/>
    </source>
</evidence>
<feature type="binding site" evidence="10">
    <location>
        <position position="98"/>
    </location>
    <ligand>
        <name>L-glutamine</name>
        <dbReference type="ChEBI" id="CHEBI:58359"/>
    </ligand>
</feature>
<dbReference type="PANTHER" id="PTHR43284">
    <property type="entry name" value="ASPARAGINE SYNTHETASE (GLUTAMINE-HYDROLYZING)"/>
    <property type="match status" value="1"/>
</dbReference>
<keyword evidence="4 10" id="KW-0547">Nucleotide-binding</keyword>
<dbReference type="Gene3D" id="3.60.20.10">
    <property type="entry name" value="Glutamine Phosphoribosylpyrophosphate, subunit 1, domain 1"/>
    <property type="match status" value="1"/>
</dbReference>
<comment type="caution">
    <text evidence="12">The sequence shown here is derived from an EMBL/GenBank/DDBJ whole genome shotgun (WGS) entry which is preliminary data.</text>
</comment>
<dbReference type="Pfam" id="PF13537">
    <property type="entry name" value="GATase_7"/>
    <property type="match status" value="1"/>
</dbReference>
<dbReference type="CDD" id="cd00712">
    <property type="entry name" value="AsnB"/>
    <property type="match status" value="1"/>
</dbReference>
<evidence type="ECO:0000256" key="2">
    <source>
        <dbReference type="ARBA" id="ARBA00005752"/>
    </source>
</evidence>
<evidence type="ECO:0000256" key="5">
    <source>
        <dbReference type="ARBA" id="ARBA00022840"/>
    </source>
</evidence>
<accession>A0A072NN01</accession>
<keyword evidence="6 9" id="KW-0061">Asparagine biosynthesis</keyword>